<evidence type="ECO:0000259" key="2">
    <source>
        <dbReference type="Pfam" id="PF08486"/>
    </source>
</evidence>
<evidence type="ECO:0000313" key="3">
    <source>
        <dbReference type="EMBL" id="RKD22067.1"/>
    </source>
</evidence>
<dbReference type="Gene3D" id="2.30.30.40">
    <property type="entry name" value="SH3 Domains"/>
    <property type="match status" value="1"/>
</dbReference>
<dbReference type="PANTHER" id="PTHR30032">
    <property type="entry name" value="N-ACETYLMURAMOYL-L-ALANINE AMIDASE-RELATED"/>
    <property type="match status" value="1"/>
</dbReference>
<dbReference type="GO" id="GO:0030288">
    <property type="term" value="C:outer membrane-bounded periplasmic space"/>
    <property type="evidence" value="ECO:0007669"/>
    <property type="project" value="TreeGrafter"/>
</dbReference>
<name>A0A419SF20_9BACL</name>
<comment type="caution">
    <text evidence="3">The sequence shown here is derived from an EMBL/GenBank/DDBJ whole genome shotgun (WGS) entry which is preliminary data.</text>
</comment>
<evidence type="ECO:0000313" key="4">
    <source>
        <dbReference type="Proteomes" id="UP000284219"/>
    </source>
</evidence>
<accession>A0A419SF20</accession>
<dbReference type="InterPro" id="IPR013486">
    <property type="entry name" value="SpoIID/LytB"/>
</dbReference>
<organism evidence="3 4">
    <name type="scientific">Ammoniphilus oxalaticus</name>
    <dbReference type="NCBI Taxonomy" id="66863"/>
    <lineage>
        <taxon>Bacteria</taxon>
        <taxon>Bacillati</taxon>
        <taxon>Bacillota</taxon>
        <taxon>Bacilli</taxon>
        <taxon>Bacillales</taxon>
        <taxon>Paenibacillaceae</taxon>
        <taxon>Aneurinibacillus group</taxon>
        <taxon>Ammoniphilus</taxon>
    </lineage>
</organism>
<sequence length="511" mass="55431">MSVKLVRTVGNQASLAVDVMGSFQVEETQQALPAAQALRIQADQNQLALYQGDQAIYRGSTITVTPHTYGLNQVIKINGKPYLGQMTFSLENGSIIRPINTLPIEDYLKGVVPNEMPASWELEALKAQSIAARTYAVRRAGQLIDDTVNYQVYNGFQWNERTSRAVDETKGQVLMHNGALIDALYSSSNGGMIEASGSLWHPNAYLPAKADPFDPQNPWSLSFKKVQLPLEGRDLQQADAWWNQVQETDPAISNTLRTWLQQNGYAQQAIKIVEITNLSFSGERTAGNRISKGQLGLTFIVKQADGSAQFMQRDFSDVPANAFRQMLGGGTVFKSLFVDSLGQQGDSWTISGKGYGHAVGMSQYGANAMAKQGKSANEITAFYYPGTALTAALPVSPQPTQIAQANHAVTTQTTQPPTAAAPKPTSQLAAAPVTANQANSLASRSAGLSRQGTIKASVLVGLRAQPNFQTQPTQTIKPGEQIEIIGKHDRWYHVKVGEVSGYVADDFVQLR</sequence>
<dbReference type="GO" id="GO:0030435">
    <property type="term" value="P:sporulation resulting in formation of a cellular spore"/>
    <property type="evidence" value="ECO:0007669"/>
    <property type="project" value="InterPro"/>
</dbReference>
<dbReference type="InterPro" id="IPR003646">
    <property type="entry name" value="SH3-like_bac-type"/>
</dbReference>
<dbReference type="Proteomes" id="UP000284219">
    <property type="component" value="Unassembled WGS sequence"/>
</dbReference>
<keyword evidence="4" id="KW-1185">Reference proteome</keyword>
<feature type="domain" description="SH3b" evidence="1">
    <location>
        <begin position="461"/>
        <end position="508"/>
    </location>
</feature>
<gene>
    <name evidence="3" type="ORF">BEP19_13420</name>
</gene>
<dbReference type="EMBL" id="MCHY01000010">
    <property type="protein sequence ID" value="RKD22067.1"/>
    <property type="molecule type" value="Genomic_DNA"/>
</dbReference>
<dbReference type="InterPro" id="IPR051922">
    <property type="entry name" value="Bact_Sporulation_Assoc"/>
</dbReference>
<dbReference type="Pfam" id="PF08486">
    <property type="entry name" value="SpoIID"/>
    <property type="match status" value="1"/>
</dbReference>
<feature type="domain" description="Sporulation stage II protein D amidase enhancer LytB N-terminal" evidence="2">
    <location>
        <begin position="96"/>
        <end position="176"/>
    </location>
</feature>
<evidence type="ECO:0000259" key="1">
    <source>
        <dbReference type="Pfam" id="PF08239"/>
    </source>
</evidence>
<dbReference type="AlphaFoldDB" id="A0A419SF20"/>
<dbReference type="OrthoDB" id="9794671at2"/>
<reference evidence="3 4" key="1">
    <citation type="submission" date="2016-08" db="EMBL/GenBank/DDBJ databases">
        <title>Novel Firmicute Genomes.</title>
        <authorList>
            <person name="Poppleton D.I."/>
            <person name="Gribaldo S."/>
        </authorList>
    </citation>
    <scope>NUCLEOTIDE SEQUENCE [LARGE SCALE GENOMIC DNA]</scope>
    <source>
        <strain evidence="3 4">RAOx-1</strain>
    </source>
</reference>
<evidence type="ECO:0008006" key="5">
    <source>
        <dbReference type="Google" id="ProtNLM"/>
    </source>
</evidence>
<dbReference type="NCBIfam" id="TIGR02669">
    <property type="entry name" value="SpoIID_LytB"/>
    <property type="match status" value="1"/>
</dbReference>
<dbReference type="PANTHER" id="PTHR30032:SF4">
    <property type="entry name" value="AMIDASE ENHANCER"/>
    <property type="match status" value="1"/>
</dbReference>
<dbReference type="RefSeq" id="WP_120190742.1">
    <property type="nucleotide sequence ID" value="NZ_MCHY01000010.1"/>
</dbReference>
<protein>
    <recommendedName>
        <fullName evidence="5">SH3b domain-containing protein</fullName>
    </recommendedName>
</protein>
<dbReference type="Pfam" id="PF08239">
    <property type="entry name" value="SH3_3"/>
    <property type="match status" value="1"/>
</dbReference>
<dbReference type="InterPro" id="IPR013693">
    <property type="entry name" value="SpoIID/LytB_N"/>
</dbReference>
<proteinExistence type="predicted"/>